<accession>A0A231HET2</accession>
<dbReference type="InterPro" id="IPR012349">
    <property type="entry name" value="Split_barrel_FMN-bd"/>
</dbReference>
<evidence type="ECO:0000313" key="2">
    <source>
        <dbReference type="Proteomes" id="UP000215506"/>
    </source>
</evidence>
<dbReference type="EMBL" id="NGAF01000001">
    <property type="protein sequence ID" value="OXR47318.1"/>
    <property type="molecule type" value="Genomic_DNA"/>
</dbReference>
<proteinExistence type="predicted"/>
<protein>
    <recommendedName>
        <fullName evidence="3">Deazaflavin-dependent nitroreductase</fullName>
    </recommendedName>
</protein>
<sequence length="163" mass="17932">MTNPGQSAAVNRPGPPPPWIFRFANKIIRPLLASPFHKPLSGRLMLLTYTGRKSGRRFTIPIGYFDWDPGTVLALSSHLGWVVNLRGGPTVGLRIRGRNHKAVPVVIEEPGEIVAVLKEFADRKGPKAAKGLMLGLPGDRQPTQQELRDAAARTRLVRFQLTA</sequence>
<gene>
    <name evidence="1" type="ORF">B7C42_00441</name>
</gene>
<comment type="caution">
    <text evidence="1">The sequence shown here is derived from an EMBL/GenBank/DDBJ whole genome shotgun (WGS) entry which is preliminary data.</text>
</comment>
<dbReference type="Proteomes" id="UP000215506">
    <property type="component" value="Unassembled WGS sequence"/>
</dbReference>
<keyword evidence="2" id="KW-1185">Reference proteome</keyword>
<dbReference type="Pfam" id="PF04075">
    <property type="entry name" value="F420H2_quin_red"/>
    <property type="match status" value="1"/>
</dbReference>
<dbReference type="InterPro" id="IPR004378">
    <property type="entry name" value="F420H2_quin_Rdtase"/>
</dbReference>
<organism evidence="1 2">
    <name type="scientific">Nocardia cerradoensis</name>
    <dbReference type="NCBI Taxonomy" id="85688"/>
    <lineage>
        <taxon>Bacteria</taxon>
        <taxon>Bacillati</taxon>
        <taxon>Actinomycetota</taxon>
        <taxon>Actinomycetes</taxon>
        <taxon>Mycobacteriales</taxon>
        <taxon>Nocardiaceae</taxon>
        <taxon>Nocardia</taxon>
    </lineage>
</organism>
<evidence type="ECO:0008006" key="3">
    <source>
        <dbReference type="Google" id="ProtNLM"/>
    </source>
</evidence>
<dbReference type="GO" id="GO:0016491">
    <property type="term" value="F:oxidoreductase activity"/>
    <property type="evidence" value="ECO:0007669"/>
    <property type="project" value="InterPro"/>
</dbReference>
<name>A0A231HET2_9NOCA</name>
<evidence type="ECO:0000313" key="1">
    <source>
        <dbReference type="EMBL" id="OXR47318.1"/>
    </source>
</evidence>
<dbReference type="AlphaFoldDB" id="A0A231HET2"/>
<dbReference type="Gene3D" id="2.30.110.10">
    <property type="entry name" value="Electron Transport, Fmn-binding Protein, Chain A"/>
    <property type="match status" value="1"/>
</dbReference>
<reference evidence="1 2" key="1">
    <citation type="submission" date="2017-07" db="EMBL/GenBank/DDBJ databases">
        <title>First draft Genome Sequence of Nocardia cerradoensis isolated from human infection.</title>
        <authorList>
            <person name="Carrasco G."/>
        </authorList>
    </citation>
    <scope>NUCLEOTIDE SEQUENCE [LARGE SCALE GENOMIC DNA]</scope>
    <source>
        <strain evidence="1 2">CNM20130759</strain>
    </source>
</reference>